<proteinExistence type="predicted"/>
<keyword evidence="4" id="KW-1185">Reference proteome</keyword>
<feature type="chain" id="PRO_5014446006" description="B30.2/SPRY domain-containing protein" evidence="2">
    <location>
        <begin position="25"/>
        <end position="347"/>
    </location>
</feature>
<gene>
    <name evidence="3" type="ORF">B7P43_G09962</name>
</gene>
<dbReference type="AlphaFoldDB" id="A0A2J7PUG2"/>
<feature type="region of interest" description="Disordered" evidence="1">
    <location>
        <begin position="248"/>
        <end position="268"/>
    </location>
</feature>
<evidence type="ECO:0000256" key="2">
    <source>
        <dbReference type="SAM" id="SignalP"/>
    </source>
</evidence>
<organism evidence="3 4">
    <name type="scientific">Cryptotermes secundus</name>
    <dbReference type="NCBI Taxonomy" id="105785"/>
    <lineage>
        <taxon>Eukaryota</taxon>
        <taxon>Metazoa</taxon>
        <taxon>Ecdysozoa</taxon>
        <taxon>Arthropoda</taxon>
        <taxon>Hexapoda</taxon>
        <taxon>Insecta</taxon>
        <taxon>Pterygota</taxon>
        <taxon>Neoptera</taxon>
        <taxon>Polyneoptera</taxon>
        <taxon>Dictyoptera</taxon>
        <taxon>Blattodea</taxon>
        <taxon>Blattoidea</taxon>
        <taxon>Termitoidae</taxon>
        <taxon>Kalotermitidae</taxon>
        <taxon>Cryptotermitinae</taxon>
        <taxon>Cryptotermes</taxon>
    </lineage>
</organism>
<feature type="signal peptide" evidence="2">
    <location>
        <begin position="1"/>
        <end position="24"/>
    </location>
</feature>
<evidence type="ECO:0000313" key="3">
    <source>
        <dbReference type="EMBL" id="PNF19969.1"/>
    </source>
</evidence>
<feature type="compositionally biased region" description="Pro residues" evidence="1">
    <location>
        <begin position="291"/>
        <end position="306"/>
    </location>
</feature>
<keyword evidence="2" id="KW-0732">Signal</keyword>
<accession>A0A2J7PUG2</accession>
<dbReference type="OrthoDB" id="8190721at2759"/>
<evidence type="ECO:0000313" key="4">
    <source>
        <dbReference type="Proteomes" id="UP000235965"/>
    </source>
</evidence>
<protein>
    <recommendedName>
        <fullName evidence="5">B30.2/SPRY domain-containing protein</fullName>
    </recommendedName>
</protein>
<evidence type="ECO:0000256" key="1">
    <source>
        <dbReference type="SAM" id="MobiDB-lite"/>
    </source>
</evidence>
<comment type="caution">
    <text evidence="3">The sequence shown here is derived from an EMBL/GenBank/DDBJ whole genome shotgun (WGS) entry which is preliminary data.</text>
</comment>
<sequence>MTLQPLPALYLAVLTVSHGGAAQALDTTTAPDFWWDLTLNHSAPISTVLGEHAEGEGREVPEKELPFAWDLGWAEGNTSTWSAGGSARWTAWAWKSNCDSNITGGGFLFNKTGEETALGGVSWLRENQSSTITWNCFAEGNLTGPLPWSNWELKFADDVLIGFMTERTRWGFYVGSDLVLSKHCANGMPVVGKLYKFRHGKEIEKSVKDDPFKTVTYSRRKRSPDFFDRVGQKVKELFEKAKRLLGIGQQQDGQGAQDDQEGRDGGQKCNSFLDLVMRIINLIFRRRSTPAGPPGSPPGGNLPPPGDADGGSAEDDLGGDPPGGANVPPPDAEEIDTSQNDAIRDWE</sequence>
<reference evidence="3 4" key="1">
    <citation type="submission" date="2017-12" db="EMBL/GenBank/DDBJ databases">
        <title>Hemimetabolous genomes reveal molecular basis of termite eusociality.</title>
        <authorList>
            <person name="Harrison M.C."/>
            <person name="Jongepier E."/>
            <person name="Robertson H.M."/>
            <person name="Arning N."/>
            <person name="Bitard-Feildel T."/>
            <person name="Chao H."/>
            <person name="Childers C.P."/>
            <person name="Dinh H."/>
            <person name="Doddapaneni H."/>
            <person name="Dugan S."/>
            <person name="Gowin J."/>
            <person name="Greiner C."/>
            <person name="Han Y."/>
            <person name="Hu H."/>
            <person name="Hughes D.S.T."/>
            <person name="Huylmans A.-K."/>
            <person name="Kemena C."/>
            <person name="Kremer L.P.M."/>
            <person name="Lee S.L."/>
            <person name="Lopez-Ezquerra A."/>
            <person name="Mallet L."/>
            <person name="Monroy-Kuhn J.M."/>
            <person name="Moser A."/>
            <person name="Murali S.C."/>
            <person name="Muzny D.M."/>
            <person name="Otani S."/>
            <person name="Piulachs M.-D."/>
            <person name="Poelchau M."/>
            <person name="Qu J."/>
            <person name="Schaub F."/>
            <person name="Wada-Katsumata A."/>
            <person name="Worley K.C."/>
            <person name="Xie Q."/>
            <person name="Ylla G."/>
            <person name="Poulsen M."/>
            <person name="Gibbs R.A."/>
            <person name="Schal C."/>
            <person name="Richards S."/>
            <person name="Belles X."/>
            <person name="Korb J."/>
            <person name="Bornberg-Bauer E."/>
        </authorList>
    </citation>
    <scope>NUCLEOTIDE SEQUENCE [LARGE SCALE GENOMIC DNA]</scope>
    <source>
        <tissue evidence="3">Whole body</tissue>
    </source>
</reference>
<feature type="compositionally biased region" description="Low complexity" evidence="1">
    <location>
        <begin position="248"/>
        <end position="257"/>
    </location>
</feature>
<dbReference type="Proteomes" id="UP000235965">
    <property type="component" value="Unassembled WGS sequence"/>
</dbReference>
<dbReference type="EMBL" id="NEVH01021198">
    <property type="protein sequence ID" value="PNF19969.1"/>
    <property type="molecule type" value="Genomic_DNA"/>
</dbReference>
<feature type="region of interest" description="Disordered" evidence="1">
    <location>
        <begin position="287"/>
        <end position="347"/>
    </location>
</feature>
<name>A0A2J7PUG2_9NEOP</name>
<evidence type="ECO:0008006" key="5">
    <source>
        <dbReference type="Google" id="ProtNLM"/>
    </source>
</evidence>